<evidence type="ECO:0000259" key="7">
    <source>
        <dbReference type="PROSITE" id="PS50850"/>
    </source>
</evidence>
<comment type="subcellular location">
    <subcellularLocation>
        <location evidence="1">Cell membrane</location>
        <topology evidence="1">Multi-pass membrane protein</topology>
    </subcellularLocation>
</comment>
<evidence type="ECO:0000256" key="3">
    <source>
        <dbReference type="ARBA" id="ARBA00022692"/>
    </source>
</evidence>
<feature type="transmembrane region" description="Helical" evidence="6">
    <location>
        <begin position="347"/>
        <end position="368"/>
    </location>
</feature>
<keyword evidence="2" id="KW-0813">Transport</keyword>
<dbReference type="GO" id="GO:0005886">
    <property type="term" value="C:plasma membrane"/>
    <property type="evidence" value="ECO:0007669"/>
    <property type="project" value="UniProtKB-SubCell"/>
</dbReference>
<dbReference type="PANTHER" id="PTHR23508">
    <property type="entry name" value="CARBOXYLIC ACID TRANSPORTER PROTEIN HOMOLOG"/>
    <property type="match status" value="1"/>
</dbReference>
<feature type="transmembrane region" description="Helical" evidence="6">
    <location>
        <begin position="389"/>
        <end position="408"/>
    </location>
</feature>
<dbReference type="Gene3D" id="1.20.1250.20">
    <property type="entry name" value="MFS general substrate transporter like domains"/>
    <property type="match status" value="1"/>
</dbReference>
<dbReference type="AlphaFoldDB" id="I7J1K2"/>
<dbReference type="PANTHER" id="PTHR23508:SF10">
    <property type="entry name" value="CARBOXYLIC ACID TRANSPORTER PROTEIN HOMOLOG"/>
    <property type="match status" value="1"/>
</dbReference>
<evidence type="ECO:0000256" key="4">
    <source>
        <dbReference type="ARBA" id="ARBA00022989"/>
    </source>
</evidence>
<keyword evidence="3 6" id="KW-0812">Transmembrane</keyword>
<evidence type="ECO:0000313" key="8">
    <source>
        <dbReference type="EMBL" id="CCI86352.1"/>
    </source>
</evidence>
<dbReference type="EMBL" id="CAKC01000013">
    <property type="protein sequence ID" value="CCI86352.1"/>
    <property type="molecule type" value="Genomic_DNA"/>
</dbReference>
<dbReference type="PROSITE" id="PS50850">
    <property type="entry name" value="MFS"/>
    <property type="match status" value="1"/>
</dbReference>
<dbReference type="OrthoDB" id="9783823at2"/>
<evidence type="ECO:0000313" key="11">
    <source>
        <dbReference type="Proteomes" id="UP000051521"/>
    </source>
</evidence>
<reference evidence="9 11" key="2">
    <citation type="journal article" date="2015" name="Genome Announc.">
        <title>Expanding the biotechnology potential of lactobacilli through comparative genomics of 213 strains and associated genera.</title>
        <authorList>
            <person name="Sun Z."/>
            <person name="Harris H.M."/>
            <person name="McCann A."/>
            <person name="Guo C."/>
            <person name="Argimon S."/>
            <person name="Zhang W."/>
            <person name="Yang X."/>
            <person name="Jeffery I.B."/>
            <person name="Cooney J.C."/>
            <person name="Kagawa T.F."/>
            <person name="Liu W."/>
            <person name="Song Y."/>
            <person name="Salvetti E."/>
            <person name="Wrobel A."/>
            <person name="Rasinkangas P."/>
            <person name="Parkhill J."/>
            <person name="Rea M.C."/>
            <person name="O'Sullivan O."/>
            <person name="Ritari J."/>
            <person name="Douillard F.P."/>
            <person name="Paul Ross R."/>
            <person name="Yang R."/>
            <person name="Briner A.E."/>
            <person name="Felis G.E."/>
            <person name="de Vos W.M."/>
            <person name="Barrangou R."/>
            <person name="Klaenhammer T.R."/>
            <person name="Caufield P.W."/>
            <person name="Cui Y."/>
            <person name="Zhang H."/>
            <person name="O'Toole P.W."/>
        </authorList>
    </citation>
    <scope>NUCLEOTIDE SEQUENCE [LARGE SCALE GENOMIC DNA]</scope>
    <source>
        <strain evidence="9 11">DSM 23908</strain>
    </source>
</reference>
<protein>
    <submittedName>
        <fullName evidence="8">D-xylose proton-symporter</fullName>
    </submittedName>
</protein>
<evidence type="ECO:0000313" key="9">
    <source>
        <dbReference type="EMBL" id="KRN11643.1"/>
    </source>
</evidence>
<reference evidence="8 10" key="1">
    <citation type="submission" date="2012-06" db="EMBL/GenBank/DDBJ databases">
        <title>Draft genome sequence of Lactobacillus gigeriorum CRBIP 24.85T, isolated from chicken crop.</title>
        <authorList>
            <person name="Cousin S."/>
            <person name="Ma L."/>
            <person name="Creno S."/>
            <person name="Clermont D."/>
            <person name="Loux V."/>
            <person name="Bizet C."/>
            <person name="Bouchier C."/>
        </authorList>
    </citation>
    <scope>NUCLEOTIDE SEQUENCE [LARGE SCALE GENOMIC DNA]</scope>
    <source>
        <strain evidence="10">CRBIP 24.85T</strain>
        <strain evidence="8">Type strain: CRBIP 24.85</strain>
    </source>
</reference>
<keyword evidence="11" id="KW-1185">Reference proteome</keyword>
<dbReference type="PATRIC" id="fig|1423751.3.peg.808"/>
<feature type="transmembrane region" description="Helical" evidence="6">
    <location>
        <begin position="61"/>
        <end position="80"/>
    </location>
</feature>
<dbReference type="Pfam" id="PF07690">
    <property type="entry name" value="MFS_1"/>
    <property type="match status" value="1"/>
</dbReference>
<evidence type="ECO:0000256" key="5">
    <source>
        <dbReference type="ARBA" id="ARBA00023136"/>
    </source>
</evidence>
<evidence type="ECO:0000256" key="1">
    <source>
        <dbReference type="ARBA" id="ARBA00004651"/>
    </source>
</evidence>
<feature type="transmembrane region" description="Helical" evidence="6">
    <location>
        <begin position="297"/>
        <end position="315"/>
    </location>
</feature>
<dbReference type="Proteomes" id="UP000009326">
    <property type="component" value="Unassembled WGS sequence"/>
</dbReference>
<organism evidence="8 10">
    <name type="scientific">Lactobacillus gigeriorum DSM 23908 = CRBIP 24.85</name>
    <dbReference type="NCBI Taxonomy" id="1423751"/>
    <lineage>
        <taxon>Bacteria</taxon>
        <taxon>Bacillati</taxon>
        <taxon>Bacillota</taxon>
        <taxon>Bacilli</taxon>
        <taxon>Lactobacillales</taxon>
        <taxon>Lactobacillaceae</taxon>
        <taxon>Lactobacillus</taxon>
    </lineage>
</organism>
<feature type="transmembrane region" description="Helical" evidence="6">
    <location>
        <begin position="92"/>
        <end position="110"/>
    </location>
</feature>
<name>I7J1K2_9LACO</name>
<feature type="domain" description="Major facilitator superfamily (MFS) profile" evidence="7">
    <location>
        <begin position="27"/>
        <end position="437"/>
    </location>
</feature>
<feature type="transmembrane region" description="Helical" evidence="6">
    <location>
        <begin position="414"/>
        <end position="433"/>
    </location>
</feature>
<proteinExistence type="predicted"/>
<dbReference type="STRING" id="1423751.FC38_GL000782"/>
<feature type="transmembrane region" description="Helical" evidence="6">
    <location>
        <begin position="322"/>
        <end position="341"/>
    </location>
</feature>
<evidence type="ECO:0000256" key="2">
    <source>
        <dbReference type="ARBA" id="ARBA00022448"/>
    </source>
</evidence>
<keyword evidence="4 6" id="KW-1133">Transmembrane helix</keyword>
<dbReference type="Proteomes" id="UP000051521">
    <property type="component" value="Unassembled WGS sequence"/>
</dbReference>
<accession>I7J1K2</accession>
<evidence type="ECO:0000256" key="6">
    <source>
        <dbReference type="SAM" id="Phobius"/>
    </source>
</evidence>
<sequence>MSVNNTTISQPQKNYKKAPFSAVHRKVYLEIVLGQITCGFGLGISGIAMNRASQFITIDNFWTGLIGAASLLGLFGSLWMGRLGDKIGRKRLLLINMYLFTLLSCLHLFVQSWPGVFVLRLLLGLMMAIDYTVGNALLVEWLPDGEGSKRQGNLLIYWTLGFIASYLVGTYFPNVGKNTWQYLLAFPGILSLVTALTRSFLHIPASPTWLASQGKVKTAHKVIRRHLGKKWGLPKKLRKVKKPNDVGYTTLFSKKYLRNTIVGGVFYATQSFSFFGISIFLPILMTSMKITSGTVSGIIYYGGMVIGVILGNLVFNRMDRRPFLISTFLSATLLIMALAALPNASSLIKLTLFTLFAIILSMQLILDYPYTSELFDVKIRATGVGNSIAVSRIGAAGGTFLLPILTNIGGASLAMWVCGIVLLIGLLTCLFLAPETNPKNLK</sequence>
<dbReference type="GO" id="GO:0046943">
    <property type="term" value="F:carboxylic acid transmembrane transporter activity"/>
    <property type="evidence" value="ECO:0007669"/>
    <property type="project" value="TreeGrafter"/>
</dbReference>
<dbReference type="InterPro" id="IPR011701">
    <property type="entry name" value="MFS"/>
</dbReference>
<keyword evidence="5 6" id="KW-0472">Membrane</keyword>
<dbReference type="CDD" id="cd17316">
    <property type="entry name" value="MFS_SV2_like"/>
    <property type="match status" value="1"/>
</dbReference>
<dbReference type="InterPro" id="IPR036259">
    <property type="entry name" value="MFS_trans_sf"/>
</dbReference>
<feature type="transmembrane region" description="Helical" evidence="6">
    <location>
        <begin position="27"/>
        <end position="49"/>
    </location>
</feature>
<feature type="transmembrane region" description="Helical" evidence="6">
    <location>
        <begin position="261"/>
        <end position="285"/>
    </location>
</feature>
<dbReference type="SUPFAM" id="SSF103473">
    <property type="entry name" value="MFS general substrate transporter"/>
    <property type="match status" value="1"/>
</dbReference>
<feature type="transmembrane region" description="Helical" evidence="6">
    <location>
        <begin position="116"/>
        <end position="142"/>
    </location>
</feature>
<dbReference type="EMBL" id="AYZO01000021">
    <property type="protein sequence ID" value="KRN11643.1"/>
    <property type="molecule type" value="Genomic_DNA"/>
</dbReference>
<feature type="transmembrane region" description="Helical" evidence="6">
    <location>
        <begin position="154"/>
        <end position="173"/>
    </location>
</feature>
<dbReference type="RefSeq" id="WP_008472260.1">
    <property type="nucleotide sequence ID" value="NZ_AYZO01000021.1"/>
</dbReference>
<comment type="caution">
    <text evidence="8">The sequence shown here is derived from an EMBL/GenBank/DDBJ whole genome shotgun (WGS) entry which is preliminary data.</text>
</comment>
<gene>
    <name evidence="8" type="ORF">BN52_06735</name>
    <name evidence="9" type="ORF">FC38_GL000782</name>
</gene>
<dbReference type="InterPro" id="IPR020846">
    <property type="entry name" value="MFS_dom"/>
</dbReference>
<evidence type="ECO:0000313" key="10">
    <source>
        <dbReference type="Proteomes" id="UP000009326"/>
    </source>
</evidence>